<feature type="domain" description="YjeF C-terminal" evidence="6">
    <location>
        <begin position="1"/>
        <end position="181"/>
    </location>
</feature>
<dbReference type="SUPFAM" id="SSF53613">
    <property type="entry name" value="Ribokinase-like"/>
    <property type="match status" value="1"/>
</dbReference>
<proteinExistence type="predicted"/>
<keyword evidence="4" id="KW-0520">NAD</keyword>
<keyword evidence="3" id="KW-0521">NADP</keyword>
<keyword evidence="8" id="KW-1185">Reference proteome</keyword>
<dbReference type="PANTHER" id="PTHR12592">
    <property type="entry name" value="ATP-DEPENDENT (S)-NAD(P)H-HYDRATE DEHYDRATASE FAMILY MEMBER"/>
    <property type="match status" value="1"/>
</dbReference>
<evidence type="ECO:0000313" key="8">
    <source>
        <dbReference type="Proteomes" id="UP000031967"/>
    </source>
</evidence>
<dbReference type="InterPro" id="IPR029056">
    <property type="entry name" value="Ribokinase-like"/>
</dbReference>
<accession>A0ABR5AHK2</accession>
<dbReference type="InterPro" id="IPR017953">
    <property type="entry name" value="Carbohydrate_kinase_pred_CS"/>
</dbReference>
<evidence type="ECO:0000259" key="6">
    <source>
        <dbReference type="PROSITE" id="PS51383"/>
    </source>
</evidence>
<sequence length="181" mass="18169">MAPTLNGADAAEAATCAGASASPVPLPLVLDADALNMLADADDFASWAKRPASAPAVLTPHPGEMARLLRCTVAEVQRDRIGAASLYAETHGVYVVLKGAGTVIATPQGTVYVNSTGNPGMATGGTGDVLAGIIGSLLAQGWSAEKAAAFGVWWHGLAGDRAAAARIEAASLIAGDIIEHL</sequence>
<dbReference type="PANTHER" id="PTHR12592:SF0">
    <property type="entry name" value="ATP-DEPENDENT (S)-NAD(P)H-HYDRATE DEHYDRATASE"/>
    <property type="match status" value="1"/>
</dbReference>
<gene>
    <name evidence="7" type="ORF">SD70_14285</name>
</gene>
<dbReference type="Pfam" id="PF01256">
    <property type="entry name" value="Carb_kinase"/>
    <property type="match status" value="1"/>
</dbReference>
<reference evidence="7 8" key="1">
    <citation type="submission" date="2014-12" db="EMBL/GenBank/DDBJ databases">
        <title>Draft genome sequence of Paenibacillus kamchatkensis strain B-2647.</title>
        <authorList>
            <person name="Karlyshev A.V."/>
            <person name="Kudryashova E.B."/>
        </authorList>
    </citation>
    <scope>NUCLEOTIDE SEQUENCE [LARGE SCALE GENOMIC DNA]</scope>
    <source>
        <strain evidence="7 8">VKM B-2647</strain>
    </source>
</reference>
<dbReference type="InterPro" id="IPR000631">
    <property type="entry name" value="CARKD"/>
</dbReference>
<dbReference type="Proteomes" id="UP000031967">
    <property type="component" value="Unassembled WGS sequence"/>
</dbReference>
<evidence type="ECO:0000256" key="3">
    <source>
        <dbReference type="ARBA" id="ARBA00022857"/>
    </source>
</evidence>
<dbReference type="PROSITE" id="PS01050">
    <property type="entry name" value="YJEF_C_2"/>
    <property type="match status" value="1"/>
</dbReference>
<evidence type="ECO:0000256" key="1">
    <source>
        <dbReference type="ARBA" id="ARBA00022741"/>
    </source>
</evidence>
<evidence type="ECO:0000256" key="2">
    <source>
        <dbReference type="ARBA" id="ARBA00022840"/>
    </source>
</evidence>
<comment type="caution">
    <text evidence="7">The sequence shown here is derived from an EMBL/GenBank/DDBJ whole genome shotgun (WGS) entry which is preliminary data.</text>
</comment>
<dbReference type="NCBIfam" id="TIGR00196">
    <property type="entry name" value="yjeF_cterm"/>
    <property type="match status" value="1"/>
</dbReference>
<dbReference type="PROSITE" id="PS51383">
    <property type="entry name" value="YJEF_C_3"/>
    <property type="match status" value="1"/>
</dbReference>
<dbReference type="CDD" id="cd01171">
    <property type="entry name" value="YXKO-related"/>
    <property type="match status" value="1"/>
</dbReference>
<protein>
    <recommendedName>
        <fullName evidence="6">YjeF C-terminal domain-containing protein</fullName>
    </recommendedName>
</protein>
<name>A0ABR5AHK2_9BACL</name>
<evidence type="ECO:0000313" key="7">
    <source>
        <dbReference type="EMBL" id="KIL40387.1"/>
    </source>
</evidence>
<keyword evidence="1" id="KW-0547">Nucleotide-binding</keyword>
<dbReference type="Gene3D" id="3.40.1190.20">
    <property type="match status" value="1"/>
</dbReference>
<keyword evidence="2" id="KW-0067">ATP-binding</keyword>
<organism evidence="7 8">
    <name type="scientific">Gordoniibacillus kamchatkensis</name>
    <dbReference type="NCBI Taxonomy" id="1590651"/>
    <lineage>
        <taxon>Bacteria</taxon>
        <taxon>Bacillati</taxon>
        <taxon>Bacillota</taxon>
        <taxon>Bacilli</taxon>
        <taxon>Bacillales</taxon>
        <taxon>Paenibacillaceae</taxon>
        <taxon>Gordoniibacillus</taxon>
    </lineage>
</organism>
<keyword evidence="5" id="KW-0456">Lyase</keyword>
<evidence type="ECO:0000256" key="5">
    <source>
        <dbReference type="ARBA" id="ARBA00023239"/>
    </source>
</evidence>
<evidence type="ECO:0000256" key="4">
    <source>
        <dbReference type="ARBA" id="ARBA00023027"/>
    </source>
</evidence>
<dbReference type="EMBL" id="JXAK01000022">
    <property type="protein sequence ID" value="KIL40387.1"/>
    <property type="molecule type" value="Genomic_DNA"/>
</dbReference>